<sequence>AAWESTHSFPISEDLRRVVKYFANLYVERRQRRSRFGAAWKSFLKFVLLCIVAGHCDLDILLDPVFLHFPRPGERSKWYPGLHCTSRPANLFQALRDVDRQDPWRNQYRHAIEDHPGSQLPRLDGKFIPQE</sequence>
<protein>
    <submittedName>
        <fullName evidence="1">Uncharacterized protein</fullName>
    </submittedName>
</protein>
<evidence type="ECO:0000313" key="2">
    <source>
        <dbReference type="Proteomes" id="UP000198211"/>
    </source>
</evidence>
<gene>
    <name evidence="1" type="ORF">PHMEG_00041181</name>
</gene>
<name>A0A225UBX6_9STRA</name>
<evidence type="ECO:0000313" key="1">
    <source>
        <dbReference type="EMBL" id="OWY90614.1"/>
    </source>
</evidence>
<dbReference type="AlphaFoldDB" id="A0A225UBX6"/>
<organism evidence="1 2">
    <name type="scientific">Phytophthora megakarya</name>
    <dbReference type="NCBI Taxonomy" id="4795"/>
    <lineage>
        <taxon>Eukaryota</taxon>
        <taxon>Sar</taxon>
        <taxon>Stramenopiles</taxon>
        <taxon>Oomycota</taxon>
        <taxon>Peronosporomycetes</taxon>
        <taxon>Peronosporales</taxon>
        <taxon>Peronosporaceae</taxon>
        <taxon>Phytophthora</taxon>
    </lineage>
</organism>
<dbReference type="EMBL" id="NBNE01022443">
    <property type="protein sequence ID" value="OWY90614.1"/>
    <property type="molecule type" value="Genomic_DNA"/>
</dbReference>
<accession>A0A225UBX6</accession>
<keyword evidence="2" id="KW-1185">Reference proteome</keyword>
<feature type="non-terminal residue" evidence="1">
    <location>
        <position position="1"/>
    </location>
</feature>
<dbReference type="OrthoDB" id="126944at2759"/>
<dbReference type="Proteomes" id="UP000198211">
    <property type="component" value="Unassembled WGS sequence"/>
</dbReference>
<proteinExistence type="predicted"/>
<comment type="caution">
    <text evidence="1">The sequence shown here is derived from an EMBL/GenBank/DDBJ whole genome shotgun (WGS) entry which is preliminary data.</text>
</comment>
<reference evidence="2" key="1">
    <citation type="submission" date="2017-03" db="EMBL/GenBank/DDBJ databases">
        <title>Phytopthora megakarya and P. palmivora, two closely related causual agents of cacao black pod achieved similar genome size and gene model numbers by different mechanisms.</title>
        <authorList>
            <person name="Ali S."/>
            <person name="Shao J."/>
            <person name="Larry D.J."/>
            <person name="Kronmiller B."/>
            <person name="Shen D."/>
            <person name="Strem M.D."/>
            <person name="Melnick R.L."/>
            <person name="Guiltinan M.J."/>
            <person name="Tyler B.M."/>
            <person name="Meinhardt L.W."/>
            <person name="Bailey B.A."/>
        </authorList>
    </citation>
    <scope>NUCLEOTIDE SEQUENCE [LARGE SCALE GENOMIC DNA]</scope>
    <source>
        <strain evidence="2">zdho120</strain>
    </source>
</reference>